<feature type="region of interest" description="Disordered" evidence="1">
    <location>
        <begin position="1"/>
        <end position="27"/>
    </location>
</feature>
<dbReference type="EMBL" id="JAVRRT010000033">
    <property type="protein sequence ID" value="KAK5162820.1"/>
    <property type="molecule type" value="Genomic_DNA"/>
</dbReference>
<reference evidence="3 4" key="1">
    <citation type="submission" date="2023-08" db="EMBL/GenBank/DDBJ databases">
        <title>Black Yeasts Isolated from many extreme environments.</title>
        <authorList>
            <person name="Coleine C."/>
            <person name="Stajich J.E."/>
            <person name="Selbmann L."/>
        </authorList>
    </citation>
    <scope>NUCLEOTIDE SEQUENCE [LARGE SCALE GENOMIC DNA]</scope>
    <source>
        <strain evidence="3 4">CCFEE 5935</strain>
    </source>
</reference>
<gene>
    <name evidence="3" type="ORF">LTR77_011146</name>
</gene>
<dbReference type="InterPro" id="IPR000210">
    <property type="entry name" value="BTB/POZ_dom"/>
</dbReference>
<dbReference type="Pfam" id="PF00651">
    <property type="entry name" value="BTB"/>
    <property type="match status" value="1"/>
</dbReference>
<comment type="caution">
    <text evidence="3">The sequence shown here is derived from an EMBL/GenBank/DDBJ whole genome shotgun (WGS) entry which is preliminary data.</text>
</comment>
<name>A0AAV9NX71_9PEZI</name>
<sequence length="344" mass="39190">MPLALPNTRRPRVTQLEHSHATGDVDRGGRRALQNLESLLQSGDLSDLTLTCQDRSFRVHKAVIHRRSPILGQQINQLERFAQNIEIAVGDSWTLWRALHYWYEGSYDDTSTGVIYQDEPSAAELLCCTPTTPQSDLGVEELGTGPTPSESHWNYVSRCCTPASSPQSELLRHTWEVRENDQVMVTRYNFDGFSRRNDEAIRSESRVSSNIARLQANVFVYIFASHYQALDLKWLAEGKFEQLLDSGYQEGLEVVCRLIYKYEAHIAADLRDHVSRNIAMNAREYLQDESFINAVRVLPEILKAAFEHHVVQQEATLEKNTTTIENLQDVIAQVSALPCQKCKR</sequence>
<dbReference type="PANTHER" id="PTHR47843">
    <property type="entry name" value="BTB DOMAIN-CONTAINING PROTEIN-RELATED"/>
    <property type="match status" value="1"/>
</dbReference>
<organism evidence="3 4">
    <name type="scientific">Saxophila tyrrhenica</name>
    <dbReference type="NCBI Taxonomy" id="1690608"/>
    <lineage>
        <taxon>Eukaryota</taxon>
        <taxon>Fungi</taxon>
        <taxon>Dikarya</taxon>
        <taxon>Ascomycota</taxon>
        <taxon>Pezizomycotina</taxon>
        <taxon>Dothideomycetes</taxon>
        <taxon>Dothideomycetidae</taxon>
        <taxon>Mycosphaerellales</taxon>
        <taxon>Extremaceae</taxon>
        <taxon>Saxophila</taxon>
    </lineage>
</organism>
<dbReference type="PROSITE" id="PS50097">
    <property type="entry name" value="BTB"/>
    <property type="match status" value="1"/>
</dbReference>
<dbReference type="AlphaFoldDB" id="A0AAV9NX71"/>
<evidence type="ECO:0000313" key="3">
    <source>
        <dbReference type="EMBL" id="KAK5162820.1"/>
    </source>
</evidence>
<feature type="compositionally biased region" description="Basic and acidic residues" evidence="1">
    <location>
        <begin position="15"/>
        <end position="27"/>
    </location>
</feature>
<feature type="domain" description="BTB" evidence="2">
    <location>
        <begin position="46"/>
        <end position="111"/>
    </location>
</feature>
<dbReference type="PANTHER" id="PTHR47843:SF5">
    <property type="entry name" value="BTB_POZ DOMAIN PROTEIN"/>
    <property type="match status" value="1"/>
</dbReference>
<dbReference type="Gene3D" id="3.30.710.10">
    <property type="entry name" value="Potassium Channel Kv1.1, Chain A"/>
    <property type="match status" value="1"/>
</dbReference>
<dbReference type="GeneID" id="89932466"/>
<protein>
    <recommendedName>
        <fullName evidence="2">BTB domain-containing protein</fullName>
    </recommendedName>
</protein>
<accession>A0AAV9NX71</accession>
<keyword evidence="4" id="KW-1185">Reference proteome</keyword>
<evidence type="ECO:0000313" key="4">
    <source>
        <dbReference type="Proteomes" id="UP001337655"/>
    </source>
</evidence>
<evidence type="ECO:0000256" key="1">
    <source>
        <dbReference type="SAM" id="MobiDB-lite"/>
    </source>
</evidence>
<dbReference type="SUPFAM" id="SSF54695">
    <property type="entry name" value="POZ domain"/>
    <property type="match status" value="1"/>
</dbReference>
<dbReference type="Proteomes" id="UP001337655">
    <property type="component" value="Unassembled WGS sequence"/>
</dbReference>
<dbReference type="InterPro" id="IPR011333">
    <property type="entry name" value="SKP1/BTB/POZ_sf"/>
</dbReference>
<evidence type="ECO:0000259" key="2">
    <source>
        <dbReference type="PROSITE" id="PS50097"/>
    </source>
</evidence>
<proteinExistence type="predicted"/>
<dbReference type="RefSeq" id="XP_064653448.1">
    <property type="nucleotide sequence ID" value="XM_064808358.1"/>
</dbReference>